<name>A0A0A8Y9X2_ARUDO</name>
<organism evidence="1">
    <name type="scientific">Arundo donax</name>
    <name type="common">Giant reed</name>
    <name type="synonym">Donax arundinaceus</name>
    <dbReference type="NCBI Taxonomy" id="35708"/>
    <lineage>
        <taxon>Eukaryota</taxon>
        <taxon>Viridiplantae</taxon>
        <taxon>Streptophyta</taxon>
        <taxon>Embryophyta</taxon>
        <taxon>Tracheophyta</taxon>
        <taxon>Spermatophyta</taxon>
        <taxon>Magnoliopsida</taxon>
        <taxon>Liliopsida</taxon>
        <taxon>Poales</taxon>
        <taxon>Poaceae</taxon>
        <taxon>PACMAD clade</taxon>
        <taxon>Arundinoideae</taxon>
        <taxon>Arundineae</taxon>
        <taxon>Arundo</taxon>
    </lineage>
</organism>
<reference evidence="1" key="1">
    <citation type="submission" date="2014-09" db="EMBL/GenBank/DDBJ databases">
        <authorList>
            <person name="Magalhaes I.L.F."/>
            <person name="Oliveira U."/>
            <person name="Santos F.R."/>
            <person name="Vidigal T.H.D.A."/>
            <person name="Brescovit A.D."/>
            <person name="Santos A.J."/>
        </authorList>
    </citation>
    <scope>NUCLEOTIDE SEQUENCE</scope>
    <source>
        <tissue evidence="1">Shoot tissue taken approximately 20 cm above the soil surface</tissue>
    </source>
</reference>
<proteinExistence type="predicted"/>
<protein>
    <submittedName>
        <fullName evidence="1">Uncharacterized protein</fullName>
    </submittedName>
</protein>
<sequence length="21" mass="2290">MSTFVLSKTLVYDSIGVQMIG</sequence>
<dbReference type="EMBL" id="GBRH01277733">
    <property type="protein sequence ID" value="JAD20162.1"/>
    <property type="molecule type" value="Transcribed_RNA"/>
</dbReference>
<reference evidence="1" key="2">
    <citation type="journal article" date="2015" name="Data Brief">
        <title>Shoot transcriptome of the giant reed, Arundo donax.</title>
        <authorList>
            <person name="Barrero R.A."/>
            <person name="Guerrero F.D."/>
            <person name="Moolhuijzen P."/>
            <person name="Goolsby J.A."/>
            <person name="Tidwell J."/>
            <person name="Bellgard S.E."/>
            <person name="Bellgard M.I."/>
        </authorList>
    </citation>
    <scope>NUCLEOTIDE SEQUENCE</scope>
    <source>
        <tissue evidence="1">Shoot tissue taken approximately 20 cm above the soil surface</tissue>
    </source>
</reference>
<dbReference type="AlphaFoldDB" id="A0A0A8Y9X2"/>
<accession>A0A0A8Y9X2</accession>
<evidence type="ECO:0000313" key="1">
    <source>
        <dbReference type="EMBL" id="JAD20162.1"/>
    </source>
</evidence>